<sequence>MTPESRLVSAIIAQVIRDLFGGLGSTVSDTMRTSTRLSALRWLTAEKGADAADRNHLCSLVGLDGDVLRRRTIAILDRKLPPPLMPDGRSLTDFSADALALWAEKKARDANTAEATAAREAAHADWLARRKTDAEKRRAEAAAAERNAAAERARATADEERRLAKAIEQDAKLKQSAAILRHLREGPKTLRELFFDMGGTMDKEALRWRLDKARKAGLAELDGITWKLAARAAA</sequence>
<proteinExistence type="predicted"/>
<protein>
    <submittedName>
        <fullName evidence="2">Uncharacterized protein</fullName>
    </submittedName>
</protein>
<dbReference type="OrthoDB" id="7837183at2"/>
<name>A0A2S8SD36_9RHOB</name>
<evidence type="ECO:0000256" key="1">
    <source>
        <dbReference type="SAM" id="Coils"/>
    </source>
</evidence>
<gene>
    <name evidence="2" type="ORF">LX70_00558</name>
</gene>
<feature type="coiled-coil region" evidence="1">
    <location>
        <begin position="134"/>
        <end position="170"/>
    </location>
</feature>
<accession>A0A2S8SD36</accession>
<comment type="caution">
    <text evidence="2">The sequence shown here is derived from an EMBL/GenBank/DDBJ whole genome shotgun (WGS) entry which is preliminary data.</text>
</comment>
<keyword evidence="3" id="KW-1185">Reference proteome</keyword>
<evidence type="ECO:0000313" key="2">
    <source>
        <dbReference type="EMBL" id="PQV58745.1"/>
    </source>
</evidence>
<dbReference type="RefSeq" id="WP_105512996.1">
    <property type="nucleotide sequence ID" value="NZ_PVEP01000001.1"/>
</dbReference>
<keyword evidence="1" id="KW-0175">Coiled coil</keyword>
<dbReference type="EMBL" id="PVEP01000001">
    <property type="protein sequence ID" value="PQV58745.1"/>
    <property type="molecule type" value="Genomic_DNA"/>
</dbReference>
<reference evidence="2 3" key="1">
    <citation type="submission" date="2018-02" db="EMBL/GenBank/DDBJ databases">
        <title>Genomic Encyclopedia of Archaeal and Bacterial Type Strains, Phase II (KMG-II): from individual species to whole genera.</title>
        <authorList>
            <person name="Goeker M."/>
        </authorList>
    </citation>
    <scope>NUCLEOTIDE SEQUENCE [LARGE SCALE GENOMIC DNA]</scope>
    <source>
        <strain evidence="2 3">DSM 18921</strain>
    </source>
</reference>
<evidence type="ECO:0000313" key="3">
    <source>
        <dbReference type="Proteomes" id="UP000238338"/>
    </source>
</evidence>
<organism evidence="2 3">
    <name type="scientific">Albidovulum denitrificans</name>
    <dbReference type="NCBI Taxonomy" id="404881"/>
    <lineage>
        <taxon>Bacteria</taxon>
        <taxon>Pseudomonadati</taxon>
        <taxon>Pseudomonadota</taxon>
        <taxon>Alphaproteobacteria</taxon>
        <taxon>Rhodobacterales</taxon>
        <taxon>Paracoccaceae</taxon>
        <taxon>Albidovulum</taxon>
    </lineage>
</organism>
<dbReference type="Proteomes" id="UP000238338">
    <property type="component" value="Unassembled WGS sequence"/>
</dbReference>
<dbReference type="AlphaFoldDB" id="A0A2S8SD36"/>